<dbReference type="InterPro" id="IPR019757">
    <property type="entry name" value="Pept_S26A_signal_pept_1_Lys-AS"/>
</dbReference>
<keyword evidence="7" id="KW-0472">Membrane</keyword>
<comment type="subcellular location">
    <subcellularLocation>
        <location evidence="2">Cell membrane</location>
        <topology evidence="2">Single-pass type II membrane protein</topology>
    </subcellularLocation>
    <subcellularLocation>
        <location evidence="7">Membrane</location>
        <topology evidence="7">Single-pass type II membrane protein</topology>
    </subcellularLocation>
</comment>
<feature type="region of interest" description="Disordered" evidence="8">
    <location>
        <begin position="1"/>
        <end position="83"/>
    </location>
</feature>
<dbReference type="CDD" id="cd06530">
    <property type="entry name" value="S26_SPase_I"/>
    <property type="match status" value="1"/>
</dbReference>
<dbReference type="Proteomes" id="UP000183190">
    <property type="component" value="Unassembled WGS sequence"/>
</dbReference>
<dbReference type="PANTHER" id="PTHR43390">
    <property type="entry name" value="SIGNAL PEPTIDASE I"/>
    <property type="match status" value="1"/>
</dbReference>
<dbReference type="SUPFAM" id="SSF51306">
    <property type="entry name" value="LexA/Signal peptidase"/>
    <property type="match status" value="1"/>
</dbReference>
<comment type="similarity">
    <text evidence="3 7">Belongs to the peptidase S26 family.</text>
</comment>
<dbReference type="PROSITE" id="PS00761">
    <property type="entry name" value="SPASE_I_3"/>
    <property type="match status" value="1"/>
</dbReference>
<gene>
    <name evidence="10" type="ORF">SAMN02910265_01727</name>
</gene>
<dbReference type="InterPro" id="IPR036286">
    <property type="entry name" value="LexA/Signal_pep-like_sf"/>
</dbReference>
<dbReference type="Gene3D" id="2.10.109.10">
    <property type="entry name" value="Umud Fragment, subunit A"/>
    <property type="match status" value="1"/>
</dbReference>
<evidence type="ECO:0000256" key="6">
    <source>
        <dbReference type="PIRSR" id="PIRSR600223-1"/>
    </source>
</evidence>
<dbReference type="GO" id="GO:0009003">
    <property type="term" value="F:signal peptidase activity"/>
    <property type="evidence" value="ECO:0007669"/>
    <property type="project" value="UniProtKB-EC"/>
</dbReference>
<dbReference type="PANTHER" id="PTHR43390:SF1">
    <property type="entry name" value="CHLOROPLAST PROCESSING PEPTIDASE"/>
    <property type="match status" value="1"/>
</dbReference>
<dbReference type="EC" id="3.4.21.89" evidence="4 7"/>
<evidence type="ECO:0000256" key="3">
    <source>
        <dbReference type="ARBA" id="ARBA00009370"/>
    </source>
</evidence>
<dbReference type="InterPro" id="IPR019533">
    <property type="entry name" value="Peptidase_S26"/>
</dbReference>
<evidence type="ECO:0000256" key="1">
    <source>
        <dbReference type="ARBA" id="ARBA00000677"/>
    </source>
</evidence>
<feature type="transmembrane region" description="Helical" evidence="7">
    <location>
        <begin position="91"/>
        <end position="113"/>
    </location>
</feature>
<dbReference type="InterPro" id="IPR019758">
    <property type="entry name" value="Pept_S26A_signal_pept_1_CS"/>
</dbReference>
<reference evidence="10 11" key="1">
    <citation type="submission" date="2016-10" db="EMBL/GenBank/DDBJ databases">
        <authorList>
            <person name="de Groot N.N."/>
        </authorList>
    </citation>
    <scope>NUCLEOTIDE SEQUENCE [LARGE SCALE GENOMIC DNA]</scope>
    <source>
        <strain evidence="10 11">YAD2003</strain>
    </source>
</reference>
<keyword evidence="7" id="KW-0812">Transmembrane</keyword>
<evidence type="ECO:0000256" key="8">
    <source>
        <dbReference type="SAM" id="MobiDB-lite"/>
    </source>
</evidence>
<evidence type="ECO:0000256" key="4">
    <source>
        <dbReference type="ARBA" id="ARBA00013208"/>
    </source>
</evidence>
<keyword evidence="7" id="KW-0645">Protease</keyword>
<evidence type="ECO:0000313" key="10">
    <source>
        <dbReference type="EMBL" id="SEH61234.1"/>
    </source>
</evidence>
<feature type="active site" evidence="6">
    <location>
        <position position="180"/>
    </location>
</feature>
<protein>
    <recommendedName>
        <fullName evidence="4 7">Signal peptidase I</fullName>
        <ecNumber evidence="4 7">3.4.21.89</ecNumber>
    </recommendedName>
</protein>
<evidence type="ECO:0000313" key="11">
    <source>
        <dbReference type="Proteomes" id="UP000183190"/>
    </source>
</evidence>
<name>A0A1H6JQ82_RUMFL</name>
<evidence type="ECO:0000256" key="2">
    <source>
        <dbReference type="ARBA" id="ARBA00004401"/>
    </source>
</evidence>
<proteinExistence type="inferred from homology"/>
<evidence type="ECO:0000256" key="5">
    <source>
        <dbReference type="ARBA" id="ARBA00022801"/>
    </source>
</evidence>
<keyword evidence="7" id="KW-1133">Transmembrane helix</keyword>
<dbReference type="NCBIfam" id="TIGR02227">
    <property type="entry name" value="sigpep_I_bact"/>
    <property type="match status" value="1"/>
</dbReference>
<evidence type="ECO:0000259" key="9">
    <source>
        <dbReference type="Pfam" id="PF10502"/>
    </source>
</evidence>
<organism evidence="10 11">
    <name type="scientific">Ruminococcus flavefaciens</name>
    <dbReference type="NCBI Taxonomy" id="1265"/>
    <lineage>
        <taxon>Bacteria</taxon>
        <taxon>Bacillati</taxon>
        <taxon>Bacillota</taxon>
        <taxon>Clostridia</taxon>
        <taxon>Eubacteriales</taxon>
        <taxon>Oscillospiraceae</taxon>
        <taxon>Ruminococcus</taxon>
    </lineage>
</organism>
<dbReference type="EMBL" id="FNWV01000005">
    <property type="protein sequence ID" value="SEH61234.1"/>
    <property type="molecule type" value="Genomic_DNA"/>
</dbReference>
<feature type="domain" description="Peptidase S26" evidence="9">
    <location>
        <begin position="92"/>
        <end position="267"/>
    </location>
</feature>
<dbReference type="InterPro" id="IPR000223">
    <property type="entry name" value="Pept_S26A_signal_pept_1"/>
</dbReference>
<dbReference type="PRINTS" id="PR00727">
    <property type="entry name" value="LEADERPTASE"/>
</dbReference>
<keyword evidence="5 7" id="KW-0378">Hydrolase</keyword>
<dbReference type="OrthoDB" id="9802919at2"/>
<dbReference type="PROSITE" id="PS00760">
    <property type="entry name" value="SPASE_I_2"/>
    <property type="match status" value="1"/>
</dbReference>
<dbReference type="RefSeq" id="WP_074716458.1">
    <property type="nucleotide sequence ID" value="NZ_FNWV01000005.1"/>
</dbReference>
<dbReference type="Pfam" id="PF10502">
    <property type="entry name" value="Peptidase_S26"/>
    <property type="match status" value="1"/>
</dbReference>
<accession>A0A1H6JQ82</accession>
<sequence length="278" mass="31320">MADEIKNVLQNGETENDIEETAVEAVSETVEETVEEAAEETVELIEDAVDDDDDDSDDDAEDEDDEEEDDDDNEEDSEESVKKESKLVDDILEIVESTLLTVFVIVMIFTYLLHPVVVDGNSMNDTLFNGNRIFMTTVYSGPHYGDIIVIDNNKSYLLDENNNVKERDISQSFLNECLIKRVVAEPGQTLMIDPENEQVIVDGKVLDEPYIKDTVVDAGDAFDFPITIPEGYYFVMGDNRRASSDSRVGDVGLIKKDQIYGKAVLRYSPIKEFKLLLF</sequence>
<comment type="catalytic activity">
    <reaction evidence="1 7">
        <text>Cleavage of hydrophobic, N-terminal signal or leader sequences from secreted and periplasmic proteins.</text>
        <dbReference type="EC" id="3.4.21.89"/>
    </reaction>
</comment>
<feature type="compositionally biased region" description="Acidic residues" evidence="8">
    <location>
        <begin position="29"/>
        <end position="78"/>
    </location>
</feature>
<evidence type="ECO:0000256" key="7">
    <source>
        <dbReference type="RuleBase" id="RU362042"/>
    </source>
</evidence>
<dbReference type="AlphaFoldDB" id="A0A1H6JQ82"/>
<dbReference type="GO" id="GO:0006465">
    <property type="term" value="P:signal peptide processing"/>
    <property type="evidence" value="ECO:0007669"/>
    <property type="project" value="InterPro"/>
</dbReference>
<feature type="active site" evidence="6">
    <location>
        <position position="122"/>
    </location>
</feature>
<dbReference type="GO" id="GO:0004252">
    <property type="term" value="F:serine-type endopeptidase activity"/>
    <property type="evidence" value="ECO:0007669"/>
    <property type="project" value="InterPro"/>
</dbReference>
<dbReference type="GO" id="GO:0005886">
    <property type="term" value="C:plasma membrane"/>
    <property type="evidence" value="ECO:0007669"/>
    <property type="project" value="UniProtKB-SubCell"/>
</dbReference>